<organism evidence="1 2">
    <name type="scientific">Mycolicibacterium aubagnense</name>
    <dbReference type="NCBI Taxonomy" id="319707"/>
    <lineage>
        <taxon>Bacteria</taxon>
        <taxon>Bacillati</taxon>
        <taxon>Actinomycetota</taxon>
        <taxon>Actinomycetes</taxon>
        <taxon>Mycobacteriales</taxon>
        <taxon>Mycobacteriaceae</taxon>
        <taxon>Mycolicibacterium</taxon>
    </lineage>
</organism>
<accession>A0ABM7IMY3</accession>
<keyword evidence="2" id="KW-1185">Reference proteome</keyword>
<proteinExistence type="predicted"/>
<dbReference type="Proteomes" id="UP000465609">
    <property type="component" value="Plasmid pJCM15296"/>
</dbReference>
<evidence type="ECO:0008006" key="3">
    <source>
        <dbReference type="Google" id="ProtNLM"/>
    </source>
</evidence>
<dbReference type="EMBL" id="AP022578">
    <property type="protein sequence ID" value="BBX88142.1"/>
    <property type="molecule type" value="Genomic_DNA"/>
</dbReference>
<evidence type="ECO:0000313" key="1">
    <source>
        <dbReference type="EMBL" id="BBX88142.1"/>
    </source>
</evidence>
<keyword evidence="1" id="KW-0614">Plasmid</keyword>
<name>A0ABM7IMY3_9MYCO</name>
<geneLocation type="plasmid" evidence="1 2">
    <name>pJCM15296</name>
</geneLocation>
<evidence type="ECO:0000313" key="2">
    <source>
        <dbReference type="Proteomes" id="UP000465609"/>
    </source>
</evidence>
<gene>
    <name evidence="1" type="ORF">MAUB_63430</name>
</gene>
<protein>
    <recommendedName>
        <fullName evidence="3">RNase H type-1 domain-containing protein</fullName>
    </recommendedName>
</protein>
<reference evidence="1 2" key="1">
    <citation type="journal article" date="2019" name="Emerg. Microbes Infect.">
        <title>Comprehensive subspecies identification of 175 nontuberculous mycobacteria species based on 7547 genomic profiles.</title>
        <authorList>
            <person name="Matsumoto Y."/>
            <person name="Kinjo T."/>
            <person name="Motooka D."/>
            <person name="Nabeya D."/>
            <person name="Jung N."/>
            <person name="Uechi K."/>
            <person name="Horii T."/>
            <person name="Iida T."/>
            <person name="Fujita J."/>
            <person name="Nakamura S."/>
        </authorList>
    </citation>
    <scope>NUCLEOTIDE SEQUENCE [LARGE SCALE GENOMIC DNA]</scope>
    <source>
        <strain evidence="1 2">JCM 15296</strain>
        <plasmid evidence="1">pJCM15296</plasmid>
    </source>
</reference>
<sequence length="165" mass="18089">MASALWVATFIHRAECARFDSFIVRGPTEADCDIFAGAIGKDGYGRLCIYRDGVELCVRPNRYALARSLGRPLEGTVLALHECDIPLCVKISSPGSLRQHVVAGSQRDNMTRMARMRRGGGRAVVPSNGLQERRERSVALRAAVRHGWDAVAVEAALLGTELKLW</sequence>